<feature type="coiled-coil region" evidence="1">
    <location>
        <begin position="579"/>
        <end position="620"/>
    </location>
</feature>
<evidence type="ECO:0008006" key="5">
    <source>
        <dbReference type="Google" id="ProtNLM"/>
    </source>
</evidence>
<evidence type="ECO:0000256" key="1">
    <source>
        <dbReference type="SAM" id="Coils"/>
    </source>
</evidence>
<dbReference type="PANTHER" id="PTHR35480:SF1">
    <property type="entry name" value="MATERNAL EFFECT EMBRYO ARREST 22"/>
    <property type="match status" value="1"/>
</dbReference>
<sequence>MATDVPVKHPPVNPCCTVWKDKCSKLEVGRKHLRQAVQILNEQIDKIQTENTTLKKAYEQEQARAETEKEWKDKELAVRVSLENEISALKSEVFSLKQKISAEAEDERGEVKLLQHHVSEAEKEITRLKSLLEKEKIRADSEKKNAEAQKKSATEAWKHVKTEKAKADEERKLANNEGKKAEEYRLQLEKFRKEVDEEKSKLVSGTLKLEEAVKKLEAEKQKVTKERKRADLEMAKAEEQRKLAEANRKKVIEEKSCAESLSQQLKDAMQRIEELQKEMNSILLSRKLDETPGYQCNQSEMSVFNHQISSLQRKGSADIKDKTRDAILFQDYLSEEEKEINQLKGLLQKEKERADSLKKTAEAEKKSASEAWKLMITEKVKADEERKKSEGYQIQLEALRKEADETKAKMMSNILKFEDANKRLVIEKHRVTEERKCTDLEKAKGKELRKLAETNGKSVMEGKSCAGNLSQKSEGAGKRMEELQKEINKFILSRSLDGSPVDLNSNAQAAKMRFKFWLENFMKDADHAELVLEFLKFEEAIKRFEVEKQGIVMEKKHTDTELREVEELRKLVEVNRKMALEEKSRADQLSCQIEESRRKIEELQKQIEELLSSRRVVEASAILPSKEVKTKSRKLKLLERRLKLEKMRLKYAKQVAKLEKIRSSTLQQELGRIKVDSDQISQRLDALDKWFSSGVECREDLEKDGVSVNMQRSKLKRKFGDLEPSQKYVPKESELKPSCMAKATCYPLSQSLYHKSRLLPACKGDCAESISSIDSQLKSLHESSHKKMLQSSAINSRSASFSDSKLLDSQEMGAFVSKSEKWVENSDGQTTISGLSGEVTKMQFNENLAVVAENSIRNPLGVDSSRRVNGQNRKWKKMVDAIESIEFLYSEGKKLDVQMEEKLCVLHGMLNREIEKPLDELKLVEASALGGSYAKHERGHKRKAPCDETIIMQHFCSIDEQKEIVPIGNEVLDDANACRHASPSVINQLGIPLECIKGLSDSFESDLAIMERVEEVENGVYMKLLDLDNTADEESYRKALEMPLSPNLPEIEISSADIFDMDKFEAGYSVHGGLSNEKGIKVPSHSFDVVDVEISSKNLTCNASGTSCGELLQGNQGLVNSFDMFGNENGYCNMEIERASDKQTGGDSEVLKISNIPISRDGALKFSSESKLESVHDNIPAYCVVFANTKDSSSVSRIFCATRTCVVHCSLDTETQCMVQKILDVIKMEEELLPKDKACAFFTSILLNFSVSALGKPGCFLDRDFLHCLDLFAGQINSVVSGVDTRSSVAGLGCLNELLHLIEDFLINGQVMVLADVSSETLSEFGSRMNIFLDGLNINMFSKPASADQLVAGSIILASICKAIDRIEIIFEASYNLLRIRKYDTGVLLTILHVFAYIGGSKFFSLKEYSLTVTVLKSIIFFLEGHSSVASAHSSVASASSCLSSLQEVGLKFHLCAKCPFDAVSVDVVASMLMEKLHSCVLSGTMHQHLMELDNLSNSHAKESLSAEIVSCALHVNCDASCSTNKCVMPSDSNCVHSRTLCYLSDVLSLVELLACYMSWEWTCGKIIPVLLEILERPMLDDFAVAVVVLLGQLGRIGVAACGYQDMEVENLKCKLSGYLLRDSTIRASFPVQIAAITSLLGLMSLNFEDVVQSELRLPEVASQSVFKLIRNWFSSLGKEQQTLSFNLLQSAAIVTR</sequence>
<evidence type="ECO:0000313" key="4">
    <source>
        <dbReference type="Proteomes" id="UP001174677"/>
    </source>
</evidence>
<gene>
    <name evidence="3" type="ORF">P3X46_022888</name>
</gene>
<protein>
    <recommendedName>
        <fullName evidence="5">Maternal effect embryo arrest 22</fullName>
    </recommendedName>
</protein>
<comment type="caution">
    <text evidence="3">The sequence shown here is derived from an EMBL/GenBank/DDBJ whole genome shotgun (WGS) entry which is preliminary data.</text>
</comment>
<organism evidence="3 4">
    <name type="scientific">Hevea brasiliensis</name>
    <name type="common">Para rubber tree</name>
    <name type="synonym">Siphonia brasiliensis</name>
    <dbReference type="NCBI Taxonomy" id="3981"/>
    <lineage>
        <taxon>Eukaryota</taxon>
        <taxon>Viridiplantae</taxon>
        <taxon>Streptophyta</taxon>
        <taxon>Embryophyta</taxon>
        <taxon>Tracheophyta</taxon>
        <taxon>Spermatophyta</taxon>
        <taxon>Magnoliopsida</taxon>
        <taxon>eudicotyledons</taxon>
        <taxon>Gunneridae</taxon>
        <taxon>Pentapetalae</taxon>
        <taxon>rosids</taxon>
        <taxon>fabids</taxon>
        <taxon>Malpighiales</taxon>
        <taxon>Euphorbiaceae</taxon>
        <taxon>Crotonoideae</taxon>
        <taxon>Micrandreae</taxon>
        <taxon>Hevea</taxon>
    </lineage>
</organism>
<reference evidence="3" key="1">
    <citation type="journal article" date="2023" name="Plant Biotechnol. J.">
        <title>Chromosome-level wild Hevea brasiliensis genome provides new tools for genomic-assisted breeding and valuable loci to elevate rubber yield.</title>
        <authorList>
            <person name="Cheng H."/>
            <person name="Song X."/>
            <person name="Hu Y."/>
            <person name="Wu T."/>
            <person name="Yang Q."/>
            <person name="An Z."/>
            <person name="Feng S."/>
            <person name="Deng Z."/>
            <person name="Wu W."/>
            <person name="Zeng X."/>
            <person name="Tu M."/>
            <person name="Wang X."/>
            <person name="Huang H."/>
        </authorList>
    </citation>
    <scope>NUCLEOTIDE SEQUENCE</scope>
    <source>
        <strain evidence="3">MT/VB/25A 57/8</strain>
    </source>
</reference>
<dbReference type="PANTHER" id="PTHR35480">
    <property type="entry name" value="MATERNAL EFFECT EMBRYO ARREST 22"/>
    <property type="match status" value="1"/>
</dbReference>
<dbReference type="Proteomes" id="UP001174677">
    <property type="component" value="Chromosome 13"/>
</dbReference>
<evidence type="ECO:0000313" key="3">
    <source>
        <dbReference type="EMBL" id="KAJ9163190.1"/>
    </source>
</evidence>
<feature type="region of interest" description="Disordered" evidence="2">
    <location>
        <begin position="139"/>
        <end position="176"/>
    </location>
</feature>
<evidence type="ECO:0000256" key="2">
    <source>
        <dbReference type="SAM" id="MobiDB-lite"/>
    </source>
</evidence>
<dbReference type="EMBL" id="JARPOI010000013">
    <property type="protein sequence ID" value="KAJ9163190.1"/>
    <property type="molecule type" value="Genomic_DNA"/>
</dbReference>
<keyword evidence="1" id="KW-0175">Coiled coil</keyword>
<accession>A0ABQ9L976</accession>
<feature type="coiled-coil region" evidence="1">
    <location>
        <begin position="333"/>
        <end position="409"/>
    </location>
</feature>
<keyword evidence="4" id="KW-1185">Reference proteome</keyword>
<proteinExistence type="predicted"/>
<name>A0ABQ9L976_HEVBR</name>